<evidence type="ECO:0000313" key="2">
    <source>
        <dbReference type="EMBL" id="QNS07920.1"/>
    </source>
</evidence>
<gene>
    <name evidence="2" type="ORF">IAG42_32795</name>
</gene>
<name>A0A7H1BGR5_9ACTN</name>
<evidence type="ECO:0000256" key="1">
    <source>
        <dbReference type="SAM" id="MobiDB-lite"/>
    </source>
</evidence>
<evidence type="ECO:0000313" key="3">
    <source>
        <dbReference type="Proteomes" id="UP000516428"/>
    </source>
</evidence>
<protein>
    <recommendedName>
        <fullName evidence="4">DUF5709 domain-containing protein</fullName>
    </recommendedName>
</protein>
<reference evidence="2 3" key="1">
    <citation type="submission" date="2020-09" db="EMBL/GenBank/DDBJ databases">
        <title>A novel species.</title>
        <authorList>
            <person name="Gao J."/>
        </authorList>
    </citation>
    <scope>NUCLEOTIDE SEQUENCE [LARGE SCALE GENOMIC DNA]</scope>
    <source>
        <strain evidence="2 3">CRXT-Y-14</strain>
    </source>
</reference>
<keyword evidence="3" id="KW-1185">Reference proteome</keyword>
<feature type="region of interest" description="Disordered" evidence="1">
    <location>
        <begin position="1"/>
        <end position="160"/>
    </location>
</feature>
<accession>A0A7H1BGR5</accession>
<proteinExistence type="predicted"/>
<feature type="compositionally biased region" description="Acidic residues" evidence="1">
    <location>
        <begin position="89"/>
        <end position="114"/>
    </location>
</feature>
<sequence length="160" mass="17643">MTERSDDAAMGDEVYQPGDPEAREDQGILDAEDTLYDRGVDPYDAGWSPPERPLGVEHTGVTAAERQAGETLDERLSEEQPDTVLELLEALESDERDGDDDDGLRDEDAEPYDEESGRWRSGRRVVSVGDGADAEEEVDEVAHQAAEHDMAEEVEPESLP</sequence>
<dbReference type="AlphaFoldDB" id="A0A7H1BGR5"/>
<dbReference type="EMBL" id="CP061281">
    <property type="protein sequence ID" value="QNS07920.1"/>
    <property type="molecule type" value="Genomic_DNA"/>
</dbReference>
<evidence type="ECO:0008006" key="4">
    <source>
        <dbReference type="Google" id="ProtNLM"/>
    </source>
</evidence>
<dbReference type="Proteomes" id="UP000516428">
    <property type="component" value="Chromosome"/>
</dbReference>
<dbReference type="KEGG" id="sxn:IAG42_32795"/>
<organism evidence="2 3">
    <name type="scientific">Streptomyces xanthii</name>
    <dbReference type="NCBI Taxonomy" id="2768069"/>
    <lineage>
        <taxon>Bacteria</taxon>
        <taxon>Bacillati</taxon>
        <taxon>Actinomycetota</taxon>
        <taxon>Actinomycetes</taxon>
        <taxon>Kitasatosporales</taxon>
        <taxon>Streptomycetaceae</taxon>
        <taxon>Streptomyces</taxon>
    </lineage>
</organism>
<dbReference type="RefSeq" id="WP_188340581.1">
    <property type="nucleotide sequence ID" value="NZ_CP061281.1"/>
</dbReference>
<feature type="compositionally biased region" description="Basic and acidic residues" evidence="1">
    <location>
        <begin position="140"/>
        <end position="151"/>
    </location>
</feature>